<sequence>ICTAEHSIPCTMDDHFHMITVSLFSLVDHICQRNLRSVEEVFFQTCDRELAKVNHFYSERLTEVQARLTSLKLALRTLHESQRAKHGSRTKLRWLLQVIRMDSGQQTERELKVAVVELYYSMLLLRSYRELNYIGFCKIMRKHGKRFNSQQGVKWRKEKLETSELHSSRRICQLISELEVRNGDTDSNSSVTNCQSVPDWTAFRLGVTCGLLLVVLAIQKPDWDPVRPLLRLYRGGFLLIEFLFLLGVNIYGWKRSGINYVLIFELNREDNLSYYHMFEVAGCLAVCWCLSVLACLHAPLPPVPLQLQPLLFYCLPILLLLNPTPTLHHRFRRWLLSLLGRVLTAPFHPVGFADFWLADQLNSLSALFLDMWGLICFYGCEVSWRDLPSMDPNNNGQQHGHSRGSLCLIQCFPPWLRFAQCIRNFWDSGDTRPHLLNAGKYSTVFMTVTFAGLFSMNTGIGLCMPCLYLYLWAAATCLSVLVTITWDLWMDWGLLQGPELLRKEVVTVYLLLWSSRRFIWNFFRLENEHLNNCRQFRAFRDIPMTPVALNGHSVLERVMDQEDTAKAHWKENSFIGKLF</sequence>
<keyword evidence="3 6" id="KW-0812">Transmembrane</keyword>
<dbReference type="InterPro" id="IPR004331">
    <property type="entry name" value="SPX_dom"/>
</dbReference>
<evidence type="ECO:0000256" key="6">
    <source>
        <dbReference type="SAM" id="Phobius"/>
    </source>
</evidence>
<evidence type="ECO:0000256" key="3">
    <source>
        <dbReference type="ARBA" id="ARBA00022692"/>
    </source>
</evidence>
<dbReference type="GO" id="GO:0000822">
    <property type="term" value="F:inositol hexakisphosphate binding"/>
    <property type="evidence" value="ECO:0007669"/>
    <property type="project" value="TreeGrafter"/>
</dbReference>
<dbReference type="OrthoDB" id="9970435at2759"/>
<dbReference type="PROSITE" id="PS51382">
    <property type="entry name" value="SPX"/>
    <property type="match status" value="1"/>
</dbReference>
<feature type="transmembrane region" description="Helical" evidence="6">
    <location>
        <begin position="230"/>
        <end position="253"/>
    </location>
</feature>
<dbReference type="GeneTree" id="ENSGT00500000044895"/>
<accession>A0A8C9RTE5</accession>
<dbReference type="PANTHER" id="PTHR10783">
    <property type="entry name" value="XENOTROPIC AND POLYTROPIC RETROVIRUS RECEPTOR 1-RELATED"/>
    <property type="match status" value="1"/>
</dbReference>
<dbReference type="GO" id="GO:0005886">
    <property type="term" value="C:plasma membrane"/>
    <property type="evidence" value="ECO:0007669"/>
    <property type="project" value="TreeGrafter"/>
</dbReference>
<evidence type="ECO:0000313" key="10">
    <source>
        <dbReference type="Proteomes" id="UP000694397"/>
    </source>
</evidence>
<feature type="transmembrane region" description="Helical" evidence="6">
    <location>
        <begin position="441"/>
        <end position="460"/>
    </location>
</feature>
<dbReference type="Pfam" id="PF03124">
    <property type="entry name" value="EXS"/>
    <property type="match status" value="1"/>
</dbReference>
<evidence type="ECO:0000256" key="1">
    <source>
        <dbReference type="ARBA" id="ARBA00004141"/>
    </source>
</evidence>
<feature type="domain" description="SPX" evidence="8">
    <location>
        <begin position="1"/>
        <end position="157"/>
    </location>
</feature>
<feature type="transmembrane region" description="Helical" evidence="6">
    <location>
        <begin position="467"/>
        <end position="486"/>
    </location>
</feature>
<dbReference type="Pfam" id="PF03105">
    <property type="entry name" value="SPX"/>
    <property type="match status" value="2"/>
</dbReference>
<evidence type="ECO:0000256" key="2">
    <source>
        <dbReference type="ARBA" id="ARBA00009665"/>
    </source>
</evidence>
<dbReference type="Proteomes" id="UP000694397">
    <property type="component" value="Chromosome 17"/>
</dbReference>
<feature type="transmembrane region" description="Helical" evidence="6">
    <location>
        <begin position="273"/>
        <end position="298"/>
    </location>
</feature>
<proteinExistence type="inferred from homology"/>
<feature type="transmembrane region" description="Helical" evidence="6">
    <location>
        <begin position="200"/>
        <end position="218"/>
    </location>
</feature>
<keyword evidence="10" id="KW-1185">Reference proteome</keyword>
<evidence type="ECO:0000256" key="4">
    <source>
        <dbReference type="ARBA" id="ARBA00022989"/>
    </source>
</evidence>
<name>A0A8C9RTE5_SCLFO</name>
<organism evidence="9 10">
    <name type="scientific">Scleropages formosus</name>
    <name type="common">Asian bonytongue</name>
    <name type="synonym">Osteoglossum formosum</name>
    <dbReference type="NCBI Taxonomy" id="113540"/>
    <lineage>
        <taxon>Eukaryota</taxon>
        <taxon>Metazoa</taxon>
        <taxon>Chordata</taxon>
        <taxon>Craniata</taxon>
        <taxon>Vertebrata</taxon>
        <taxon>Euteleostomi</taxon>
        <taxon>Actinopterygii</taxon>
        <taxon>Neopterygii</taxon>
        <taxon>Teleostei</taxon>
        <taxon>Osteoglossocephala</taxon>
        <taxon>Osteoglossomorpha</taxon>
        <taxon>Osteoglossiformes</taxon>
        <taxon>Osteoglossidae</taxon>
        <taxon>Scleropages</taxon>
    </lineage>
</organism>
<evidence type="ECO:0000259" key="8">
    <source>
        <dbReference type="PROSITE" id="PS51382"/>
    </source>
</evidence>
<dbReference type="InterPro" id="IPR004342">
    <property type="entry name" value="EXS_C"/>
</dbReference>
<dbReference type="Ensembl" id="ENSSFOT00015018387.2">
    <property type="protein sequence ID" value="ENSSFOP00015018177.2"/>
    <property type="gene ID" value="ENSSFOG00015011543.2"/>
</dbReference>
<dbReference type="PANTHER" id="PTHR10783:SF103">
    <property type="entry name" value="SOLUTE CARRIER FAMILY 53 MEMBER 1"/>
    <property type="match status" value="1"/>
</dbReference>
<feature type="transmembrane region" description="Helical" evidence="6">
    <location>
        <begin position="334"/>
        <end position="357"/>
    </location>
</feature>
<dbReference type="PROSITE" id="PS51380">
    <property type="entry name" value="EXS"/>
    <property type="match status" value="1"/>
</dbReference>
<comment type="subcellular location">
    <subcellularLocation>
        <location evidence="1">Membrane</location>
        <topology evidence="1">Multi-pass membrane protein</topology>
    </subcellularLocation>
</comment>
<reference evidence="9" key="3">
    <citation type="submission" date="2025-09" db="UniProtKB">
        <authorList>
            <consortium name="Ensembl"/>
        </authorList>
    </citation>
    <scope>IDENTIFICATION</scope>
</reference>
<keyword evidence="5 6" id="KW-0472">Membrane</keyword>
<reference evidence="9 10" key="1">
    <citation type="submission" date="2019-04" db="EMBL/GenBank/DDBJ databases">
        <authorList>
            <consortium name="Wellcome Sanger Institute Data Sharing"/>
        </authorList>
    </citation>
    <scope>NUCLEOTIDE SEQUENCE [LARGE SCALE GENOMIC DNA]</scope>
</reference>
<evidence type="ECO:0000313" key="9">
    <source>
        <dbReference type="Ensembl" id="ENSSFOP00015018177.2"/>
    </source>
</evidence>
<dbReference type="GO" id="GO:0016036">
    <property type="term" value="P:cellular response to phosphate starvation"/>
    <property type="evidence" value="ECO:0007669"/>
    <property type="project" value="TreeGrafter"/>
</dbReference>
<feature type="domain" description="EXS" evidence="7">
    <location>
        <begin position="397"/>
        <end position="579"/>
    </location>
</feature>
<evidence type="ECO:0000256" key="5">
    <source>
        <dbReference type="ARBA" id="ARBA00023136"/>
    </source>
</evidence>
<dbReference type="AlphaFoldDB" id="A0A8C9RTE5"/>
<comment type="similarity">
    <text evidence="2">Belongs to the SYG1 (TC 2.A.94) family.</text>
</comment>
<dbReference type="GO" id="GO:0006817">
    <property type="term" value="P:phosphate ion transport"/>
    <property type="evidence" value="ECO:0007669"/>
    <property type="project" value="TreeGrafter"/>
</dbReference>
<reference evidence="9" key="2">
    <citation type="submission" date="2025-08" db="UniProtKB">
        <authorList>
            <consortium name="Ensembl"/>
        </authorList>
    </citation>
    <scope>IDENTIFICATION</scope>
</reference>
<keyword evidence="4 6" id="KW-1133">Transmembrane helix</keyword>
<evidence type="ECO:0000259" key="7">
    <source>
        <dbReference type="PROSITE" id="PS51380"/>
    </source>
</evidence>
<protein>
    <submittedName>
        <fullName evidence="9">Uncharacterized protein</fullName>
    </submittedName>
</protein>
<feature type="transmembrane region" description="Helical" evidence="6">
    <location>
        <begin position="310"/>
        <end position="328"/>
    </location>
</feature>
<dbReference type="GO" id="GO:0005794">
    <property type="term" value="C:Golgi apparatus"/>
    <property type="evidence" value="ECO:0007669"/>
    <property type="project" value="TreeGrafter"/>
</dbReference>